<reference evidence="2 3" key="2">
    <citation type="journal article" date="2022" name="Mar. Drugs">
        <title>Bioassay-Guided Fractionation Leads to the Detection of Cholic Acid Generated by the Rare Thalassomonas sp.</title>
        <authorList>
            <person name="Pheiffer F."/>
            <person name="Schneider Y.K."/>
            <person name="Hansen E.H."/>
            <person name="Andersen J.H."/>
            <person name="Isaksson J."/>
            <person name="Busche T."/>
            <person name="R C."/>
            <person name="Kalinowski J."/>
            <person name="Zyl L.V."/>
            <person name="Trindade M."/>
        </authorList>
    </citation>
    <scope>NUCLEOTIDE SEQUENCE [LARGE SCALE GENOMIC DNA]</scope>
    <source>
        <strain evidence="2 3">XOM25</strain>
    </source>
</reference>
<accession>A0AAE9YY10</accession>
<organism evidence="2 3">
    <name type="scientific">Thalassomonas viridans</name>
    <dbReference type="NCBI Taxonomy" id="137584"/>
    <lineage>
        <taxon>Bacteria</taxon>
        <taxon>Pseudomonadati</taxon>
        <taxon>Pseudomonadota</taxon>
        <taxon>Gammaproteobacteria</taxon>
        <taxon>Alteromonadales</taxon>
        <taxon>Colwelliaceae</taxon>
        <taxon>Thalassomonas</taxon>
    </lineage>
</organism>
<dbReference type="InterPro" id="IPR051531">
    <property type="entry name" value="N-acetyltransferase"/>
</dbReference>
<dbReference type="EMBL" id="CP059733">
    <property type="protein sequence ID" value="WDE03311.1"/>
    <property type="molecule type" value="Genomic_DNA"/>
</dbReference>
<sequence length="196" mass="22327">MANQICSKESQKACFNSERLFFRPLTAQDKDLYFSLYTDKQVMRYIGPPFNHEQAQQLFTFTLNNSNSYGDLRLSWTIIEIDSQKSIGILALTWDLTQSNTASIGIMLSPDSQGKGFGLEAQGALIEYGFTQLSLRRIYSQFATSNLANKHIYNELGFVTDINTNNSKTTSNQLTAISCYLEKQAWQHNFIQYIPD</sequence>
<proteinExistence type="predicted"/>
<reference evidence="2 3" key="1">
    <citation type="journal article" date="2015" name="Genome Announc.">
        <title>Draft Genome Sequences of Marine Isolates of Thalassomonas viridans and Thalassomonas actiniarum.</title>
        <authorList>
            <person name="Olonade I."/>
            <person name="van Zyl L.J."/>
            <person name="Trindade M."/>
        </authorList>
    </citation>
    <scope>NUCLEOTIDE SEQUENCE [LARGE SCALE GENOMIC DNA]</scope>
    <source>
        <strain evidence="2 3">XOM25</strain>
    </source>
</reference>
<dbReference type="Pfam" id="PF13302">
    <property type="entry name" value="Acetyltransf_3"/>
    <property type="match status" value="1"/>
</dbReference>
<dbReference type="GO" id="GO:0016747">
    <property type="term" value="F:acyltransferase activity, transferring groups other than amino-acyl groups"/>
    <property type="evidence" value="ECO:0007669"/>
    <property type="project" value="InterPro"/>
</dbReference>
<dbReference type="InterPro" id="IPR000182">
    <property type="entry name" value="GNAT_dom"/>
</dbReference>
<dbReference type="AlphaFoldDB" id="A0AAE9YY10"/>
<evidence type="ECO:0000259" key="1">
    <source>
        <dbReference type="PROSITE" id="PS51186"/>
    </source>
</evidence>
<dbReference type="InterPro" id="IPR016181">
    <property type="entry name" value="Acyl_CoA_acyltransferase"/>
</dbReference>
<dbReference type="KEGG" id="tvd:SG34_018130"/>
<name>A0AAE9YY10_9GAMM</name>
<dbReference type="RefSeq" id="WP_161797871.1">
    <property type="nucleotide sequence ID" value="NZ_CP059733.1"/>
</dbReference>
<dbReference type="Gene3D" id="3.40.630.30">
    <property type="match status" value="1"/>
</dbReference>
<feature type="domain" description="N-acetyltransferase" evidence="1">
    <location>
        <begin position="20"/>
        <end position="186"/>
    </location>
</feature>
<dbReference type="PROSITE" id="PS51186">
    <property type="entry name" value="GNAT"/>
    <property type="match status" value="1"/>
</dbReference>
<keyword evidence="3" id="KW-1185">Reference proteome</keyword>
<gene>
    <name evidence="2" type="ORF">SG34_018130</name>
</gene>
<evidence type="ECO:0000313" key="3">
    <source>
        <dbReference type="Proteomes" id="UP000032352"/>
    </source>
</evidence>
<evidence type="ECO:0000313" key="2">
    <source>
        <dbReference type="EMBL" id="WDE03311.1"/>
    </source>
</evidence>
<dbReference type="Proteomes" id="UP000032352">
    <property type="component" value="Chromosome"/>
</dbReference>
<protein>
    <submittedName>
        <fullName evidence="2">GNAT family N-acetyltransferase</fullName>
    </submittedName>
</protein>
<dbReference type="SUPFAM" id="SSF55729">
    <property type="entry name" value="Acyl-CoA N-acyltransferases (Nat)"/>
    <property type="match status" value="1"/>
</dbReference>
<dbReference type="PANTHER" id="PTHR43792">
    <property type="entry name" value="GNAT FAMILY, PUTATIVE (AFU_ORTHOLOGUE AFUA_3G00765)-RELATED-RELATED"/>
    <property type="match status" value="1"/>
</dbReference>